<sequence length="453" mass="48651">MFTDVLIAEIGSTTTLVSAFDGLEGEPRFLGQGQAATTVLEGDVRIGLSNAIRALKESLKTDTLDYGSLLASSSAAGGLKMCVHGLVYDMTVSAAKAAALGAGAIVRQTTAGKLTERDLEEQRQIKPNLILLAGGTDYGERETALYNAELLAKSNIGAPVLYAGNVQNQSAVKEIFESAGIPVYLTENVYPRLDALNIEPVRKVIHAAFEQHIVSAPGMEHIRDLVTGTILPTPGAVMEAAMLLYEEIGDLLVLDIGGATTDVHSVTNGSEEIAALLTAPEPFNKRTVEGDLGLYVNARRLIEMIGEEKLSRELGLDLSALMREYKPIPETREQFLLTNRLCLEAGLTAIMRHAGRLRHFYTPQGRATAAEGKDLTQVKTLIGTGGALTRLPERERIARALADCNQGGTMLYPKPGAMKTAFDESYVMASLGVLSKTRPDAAKILLKQTLRFA</sequence>
<protein>
    <recommendedName>
        <fullName evidence="2">DNA mismatch repair protein MutL</fullName>
    </recommendedName>
</protein>
<organism evidence="1">
    <name type="scientific">bioreactor metagenome</name>
    <dbReference type="NCBI Taxonomy" id="1076179"/>
    <lineage>
        <taxon>unclassified sequences</taxon>
        <taxon>metagenomes</taxon>
        <taxon>ecological metagenomes</taxon>
    </lineage>
</organism>
<accession>A0A644ZK83</accession>
<dbReference type="EMBL" id="VSSQ01009109">
    <property type="protein sequence ID" value="MPM40738.1"/>
    <property type="molecule type" value="Genomic_DNA"/>
</dbReference>
<dbReference type="Pfam" id="PF13941">
    <property type="entry name" value="MutL"/>
    <property type="match status" value="1"/>
</dbReference>
<dbReference type="NCBIfam" id="NF040744">
    <property type="entry name" value="ornith_Or-4"/>
    <property type="match status" value="1"/>
</dbReference>
<evidence type="ECO:0008006" key="2">
    <source>
        <dbReference type="Google" id="ProtNLM"/>
    </source>
</evidence>
<dbReference type="PIRSF" id="PIRSF004729">
    <property type="entry name" value="MutL"/>
    <property type="match status" value="1"/>
</dbReference>
<gene>
    <name evidence="1" type="ORF">SDC9_87386</name>
</gene>
<dbReference type="AlphaFoldDB" id="A0A644ZK83"/>
<proteinExistence type="predicted"/>
<reference evidence="1" key="1">
    <citation type="submission" date="2019-08" db="EMBL/GenBank/DDBJ databases">
        <authorList>
            <person name="Kucharzyk K."/>
            <person name="Murdoch R.W."/>
            <person name="Higgins S."/>
            <person name="Loffler F."/>
        </authorList>
    </citation>
    <scope>NUCLEOTIDE SEQUENCE</scope>
</reference>
<evidence type="ECO:0000313" key="1">
    <source>
        <dbReference type="EMBL" id="MPM40738.1"/>
    </source>
</evidence>
<dbReference type="InterPro" id="IPR006230">
    <property type="entry name" value="MutL"/>
</dbReference>
<dbReference type="NCBIfam" id="TIGR01319">
    <property type="entry name" value="glmL_fam"/>
    <property type="match status" value="1"/>
</dbReference>
<comment type="caution">
    <text evidence="1">The sequence shown here is derived from an EMBL/GenBank/DDBJ whole genome shotgun (WGS) entry which is preliminary data.</text>
</comment>
<name>A0A644ZK83_9ZZZZ</name>